<dbReference type="InterPro" id="IPR036061">
    <property type="entry name" value="CheW-like_dom_sf"/>
</dbReference>
<dbReference type="Gene3D" id="2.40.50.180">
    <property type="entry name" value="CheA-289, Domain 4"/>
    <property type="match status" value="1"/>
</dbReference>
<evidence type="ECO:0000313" key="3">
    <source>
        <dbReference type="Proteomes" id="UP000291088"/>
    </source>
</evidence>
<organism evidence="2 3">
    <name type="scientific">Ciceribacter ferrooxidans</name>
    <dbReference type="NCBI Taxonomy" id="2509717"/>
    <lineage>
        <taxon>Bacteria</taxon>
        <taxon>Pseudomonadati</taxon>
        <taxon>Pseudomonadota</taxon>
        <taxon>Alphaproteobacteria</taxon>
        <taxon>Hyphomicrobiales</taxon>
        <taxon>Rhizobiaceae</taxon>
        <taxon>Ciceribacter</taxon>
    </lineage>
</organism>
<comment type="caution">
    <text evidence="2">The sequence shown here is derived from an EMBL/GenBank/DDBJ whole genome shotgun (WGS) entry which is preliminary data.</text>
</comment>
<evidence type="ECO:0000259" key="1">
    <source>
        <dbReference type="PROSITE" id="PS50851"/>
    </source>
</evidence>
<dbReference type="GO" id="GO:0007165">
    <property type="term" value="P:signal transduction"/>
    <property type="evidence" value="ECO:0007669"/>
    <property type="project" value="InterPro"/>
</dbReference>
<dbReference type="AlphaFoldDB" id="A0A4Q2SPY6"/>
<dbReference type="RefSeq" id="WP_205687931.1">
    <property type="nucleotide sequence ID" value="NZ_SDVB01000265.1"/>
</dbReference>
<dbReference type="Pfam" id="PF01584">
    <property type="entry name" value="CheW"/>
    <property type="match status" value="1"/>
</dbReference>
<feature type="non-terminal residue" evidence="2">
    <location>
        <position position="1"/>
    </location>
</feature>
<evidence type="ECO:0000313" key="2">
    <source>
        <dbReference type="EMBL" id="RYC07201.1"/>
    </source>
</evidence>
<protein>
    <recommendedName>
        <fullName evidence="1">CheW-like domain-containing protein</fullName>
    </recommendedName>
</protein>
<dbReference type="GO" id="GO:0006935">
    <property type="term" value="P:chemotaxis"/>
    <property type="evidence" value="ECO:0007669"/>
    <property type="project" value="InterPro"/>
</dbReference>
<proteinExistence type="predicted"/>
<keyword evidence="3" id="KW-1185">Reference proteome</keyword>
<feature type="domain" description="CheW-like" evidence="1">
    <location>
        <begin position="1"/>
        <end position="86"/>
    </location>
</feature>
<dbReference type="Gene3D" id="2.30.30.40">
    <property type="entry name" value="SH3 Domains"/>
    <property type="match status" value="1"/>
</dbReference>
<name>A0A4Q2SPY6_9HYPH</name>
<gene>
    <name evidence="2" type="ORF">EUU22_20035</name>
</gene>
<feature type="non-terminal residue" evidence="2">
    <location>
        <position position="86"/>
    </location>
</feature>
<dbReference type="Proteomes" id="UP000291088">
    <property type="component" value="Unassembled WGS sequence"/>
</dbReference>
<dbReference type="EMBL" id="SDVB01000265">
    <property type="protein sequence ID" value="RYC07201.1"/>
    <property type="molecule type" value="Genomic_DNA"/>
</dbReference>
<sequence>VTIVDLRVKFGLPPLELDEDRCIVVVRWSEESIGLLADRIQDIVVADAADILDPPANICGVTGAFFSGIYPMEQGLVAFMRLPELL</sequence>
<dbReference type="InterPro" id="IPR002545">
    <property type="entry name" value="CheW-lke_dom"/>
</dbReference>
<dbReference type="PROSITE" id="PS50851">
    <property type="entry name" value="CHEW"/>
    <property type="match status" value="1"/>
</dbReference>
<reference evidence="2 3" key="1">
    <citation type="submission" date="2019-01" db="EMBL/GenBank/DDBJ databases">
        <authorList>
            <person name="Deng T."/>
        </authorList>
    </citation>
    <scope>NUCLEOTIDE SEQUENCE [LARGE SCALE GENOMIC DNA]</scope>
    <source>
        <strain evidence="2 3">F8825</strain>
    </source>
</reference>
<dbReference type="SUPFAM" id="SSF50341">
    <property type="entry name" value="CheW-like"/>
    <property type="match status" value="1"/>
</dbReference>
<accession>A0A4Q2SPY6</accession>